<name>A0AAV4D8Z5_9GAST</name>
<dbReference type="AlphaFoldDB" id="A0AAV4D8Z5"/>
<evidence type="ECO:0000313" key="2">
    <source>
        <dbReference type="Proteomes" id="UP000735302"/>
    </source>
</evidence>
<dbReference type="EMBL" id="BLXT01007619">
    <property type="protein sequence ID" value="GFO40523.1"/>
    <property type="molecule type" value="Genomic_DNA"/>
</dbReference>
<comment type="caution">
    <text evidence="1">The sequence shown here is derived from an EMBL/GenBank/DDBJ whole genome shotgun (WGS) entry which is preliminary data.</text>
</comment>
<accession>A0AAV4D8Z5</accession>
<proteinExistence type="predicted"/>
<reference evidence="1 2" key="1">
    <citation type="journal article" date="2021" name="Elife">
        <title>Chloroplast acquisition without the gene transfer in kleptoplastic sea slugs, Plakobranchus ocellatus.</title>
        <authorList>
            <person name="Maeda T."/>
            <person name="Takahashi S."/>
            <person name="Yoshida T."/>
            <person name="Shimamura S."/>
            <person name="Takaki Y."/>
            <person name="Nagai Y."/>
            <person name="Toyoda A."/>
            <person name="Suzuki Y."/>
            <person name="Arimoto A."/>
            <person name="Ishii H."/>
            <person name="Satoh N."/>
            <person name="Nishiyama T."/>
            <person name="Hasebe M."/>
            <person name="Maruyama T."/>
            <person name="Minagawa J."/>
            <person name="Obokata J."/>
            <person name="Shigenobu S."/>
        </authorList>
    </citation>
    <scope>NUCLEOTIDE SEQUENCE [LARGE SCALE GENOMIC DNA]</scope>
</reference>
<organism evidence="1 2">
    <name type="scientific">Plakobranchus ocellatus</name>
    <dbReference type="NCBI Taxonomy" id="259542"/>
    <lineage>
        <taxon>Eukaryota</taxon>
        <taxon>Metazoa</taxon>
        <taxon>Spiralia</taxon>
        <taxon>Lophotrochozoa</taxon>
        <taxon>Mollusca</taxon>
        <taxon>Gastropoda</taxon>
        <taxon>Heterobranchia</taxon>
        <taxon>Euthyneura</taxon>
        <taxon>Panpulmonata</taxon>
        <taxon>Sacoglossa</taxon>
        <taxon>Placobranchoidea</taxon>
        <taxon>Plakobranchidae</taxon>
        <taxon>Plakobranchus</taxon>
    </lineage>
</organism>
<protein>
    <submittedName>
        <fullName evidence="1">Uncharacterized protein</fullName>
    </submittedName>
</protein>
<dbReference type="Proteomes" id="UP000735302">
    <property type="component" value="Unassembled WGS sequence"/>
</dbReference>
<evidence type="ECO:0000313" key="1">
    <source>
        <dbReference type="EMBL" id="GFO40523.1"/>
    </source>
</evidence>
<gene>
    <name evidence="1" type="ORF">PoB_006702800</name>
</gene>
<keyword evidence="2" id="KW-1185">Reference proteome</keyword>
<sequence>MASEVLLTMPCHIVSSALSRKTEKRPPHALDVERPCARNTMIDATSASKCHEVLVRAAEVWPLLDCCGLMKSSTNQNEVYLYCTHMVNSLHTWLTHLGFCSCCKSYFPAILPSSKATTSRTASLTSRGQTTRPLPPVVARHTLYINSPSSRSYIHHQL</sequence>